<protein>
    <submittedName>
        <fullName evidence="1">Uncharacterized protein</fullName>
    </submittedName>
</protein>
<evidence type="ECO:0000313" key="1">
    <source>
        <dbReference type="EMBL" id="KAJ4973360.1"/>
    </source>
</evidence>
<dbReference type="Proteomes" id="UP001141806">
    <property type="component" value="Unassembled WGS sequence"/>
</dbReference>
<proteinExistence type="predicted"/>
<sequence>MGMDETYGLLNWSWCRTRNSSFLQRLSSLQTPFQGPGVSEIEPHKIIFHPSTGLCVQRKSLIAPLSLGSCAESEAWSYTPEKKTIGLKGVYLCLQADGMGKAAKLGIFCTDATSKWEAISDSKMHLSSKLCNGSIVCLDIDSNNVIITNPCKCLSRDHMCDPGSQWFKIINSTRTIRSTSSRLSLPNSSGKDQFQLEISVGAKIHEEMEKQAVRQRKK</sequence>
<dbReference type="PANTHER" id="PTHR31263:SF44">
    <property type="entry name" value="OS04G0481200 PROTEIN"/>
    <property type="match status" value="1"/>
</dbReference>
<keyword evidence="2" id="KW-1185">Reference proteome</keyword>
<dbReference type="PANTHER" id="PTHR31263">
    <property type="entry name" value="CELLULASE FAMILY PROTEIN (AFU_ORTHOLOGUE AFUA_5G14560)"/>
    <property type="match status" value="1"/>
</dbReference>
<organism evidence="1 2">
    <name type="scientific">Protea cynaroides</name>
    <dbReference type="NCBI Taxonomy" id="273540"/>
    <lineage>
        <taxon>Eukaryota</taxon>
        <taxon>Viridiplantae</taxon>
        <taxon>Streptophyta</taxon>
        <taxon>Embryophyta</taxon>
        <taxon>Tracheophyta</taxon>
        <taxon>Spermatophyta</taxon>
        <taxon>Magnoliopsida</taxon>
        <taxon>Proteales</taxon>
        <taxon>Proteaceae</taxon>
        <taxon>Protea</taxon>
    </lineage>
</organism>
<name>A0A9Q0QV98_9MAGN</name>
<comment type="caution">
    <text evidence="1">The sequence shown here is derived from an EMBL/GenBank/DDBJ whole genome shotgun (WGS) entry which is preliminary data.</text>
</comment>
<dbReference type="AlphaFoldDB" id="A0A9Q0QV98"/>
<dbReference type="InterPro" id="IPR035992">
    <property type="entry name" value="Ricin_B-like_lectins"/>
</dbReference>
<dbReference type="OrthoDB" id="1729224at2759"/>
<evidence type="ECO:0000313" key="2">
    <source>
        <dbReference type="Proteomes" id="UP001141806"/>
    </source>
</evidence>
<dbReference type="EMBL" id="JAMYWD010000004">
    <property type="protein sequence ID" value="KAJ4973360.1"/>
    <property type="molecule type" value="Genomic_DNA"/>
</dbReference>
<reference evidence="1" key="1">
    <citation type="journal article" date="2023" name="Plant J.">
        <title>The genome of the king protea, Protea cynaroides.</title>
        <authorList>
            <person name="Chang J."/>
            <person name="Duong T.A."/>
            <person name="Schoeman C."/>
            <person name="Ma X."/>
            <person name="Roodt D."/>
            <person name="Barker N."/>
            <person name="Li Z."/>
            <person name="Van de Peer Y."/>
            <person name="Mizrachi E."/>
        </authorList>
    </citation>
    <scope>NUCLEOTIDE SEQUENCE</scope>
    <source>
        <tissue evidence="1">Young leaves</tissue>
    </source>
</reference>
<accession>A0A9Q0QV98</accession>
<dbReference type="SUPFAM" id="SSF50370">
    <property type="entry name" value="Ricin B-like lectins"/>
    <property type="match status" value="1"/>
</dbReference>
<gene>
    <name evidence="1" type="ORF">NE237_006534</name>
</gene>